<evidence type="ECO:0000313" key="3">
    <source>
        <dbReference type="Proteomes" id="UP000749559"/>
    </source>
</evidence>
<dbReference type="PANTHER" id="PTHR48407">
    <property type="entry name" value="CRANIOFACIAL DEVELOPMENT PROTEIN 1"/>
    <property type="match status" value="1"/>
</dbReference>
<feature type="compositionally biased region" description="Basic residues" evidence="1">
    <location>
        <begin position="46"/>
        <end position="64"/>
    </location>
</feature>
<dbReference type="Pfam" id="PF07572">
    <property type="entry name" value="BCNT"/>
    <property type="match status" value="1"/>
</dbReference>
<dbReference type="InterPro" id="IPR027124">
    <property type="entry name" value="Swc5/CFDP1/2"/>
</dbReference>
<dbReference type="PROSITE" id="PS51279">
    <property type="entry name" value="BCNT_C"/>
    <property type="match status" value="1"/>
</dbReference>
<evidence type="ECO:0000256" key="1">
    <source>
        <dbReference type="SAM" id="MobiDB-lite"/>
    </source>
</evidence>
<sequence>MSDSEDDYCSSDDADYVPSDGEAVSEEEGSGDDENLDAGDKADPKKGKKRKKDDKMFSRKRHGGIKLDDPEPEQTETLEEDVKDLATEMKEEEKVHQEEKEKKRADDLWADFMKDVGHKPKPKPTPTPTPTQSSTLKSPAASSSEVKKKEPVTSSAGAQKITIVKEYDFAGETVKVTKEVDACSKEAKAELKKKEAEAEKQNSNPSSSLTGLANLKRPGRGGGGLGSVLGKIGKKDKISTLNKSKLDWDKFKEEEGIKADLQAHNKGKQGYIERQAFLNRTDQRVYELERDTRLSKR</sequence>
<organism evidence="2 3">
    <name type="scientific">Owenia fusiformis</name>
    <name type="common">Polychaete worm</name>
    <dbReference type="NCBI Taxonomy" id="6347"/>
    <lineage>
        <taxon>Eukaryota</taxon>
        <taxon>Metazoa</taxon>
        <taxon>Spiralia</taxon>
        <taxon>Lophotrochozoa</taxon>
        <taxon>Annelida</taxon>
        <taxon>Polychaeta</taxon>
        <taxon>Sedentaria</taxon>
        <taxon>Canalipalpata</taxon>
        <taxon>Sabellida</taxon>
        <taxon>Oweniida</taxon>
        <taxon>Oweniidae</taxon>
        <taxon>Owenia</taxon>
    </lineage>
</organism>
<feature type="compositionally biased region" description="Acidic residues" evidence="1">
    <location>
        <begin position="70"/>
        <end position="82"/>
    </location>
</feature>
<gene>
    <name evidence="2" type="ORF">OFUS_LOCUS7036</name>
</gene>
<keyword evidence="3" id="KW-1185">Reference proteome</keyword>
<name>A0A8J1UQR2_OWEFU</name>
<protein>
    <submittedName>
        <fullName evidence="2">Uncharacterized protein</fullName>
    </submittedName>
</protein>
<dbReference type="InterPro" id="IPR011421">
    <property type="entry name" value="BCNT-C"/>
</dbReference>
<evidence type="ECO:0000313" key="2">
    <source>
        <dbReference type="EMBL" id="CAH1780332.1"/>
    </source>
</evidence>
<proteinExistence type="predicted"/>
<reference evidence="2" key="1">
    <citation type="submission" date="2022-03" db="EMBL/GenBank/DDBJ databases">
        <authorList>
            <person name="Martin C."/>
        </authorList>
    </citation>
    <scope>NUCLEOTIDE SEQUENCE</scope>
</reference>
<dbReference type="Proteomes" id="UP000749559">
    <property type="component" value="Unassembled WGS sequence"/>
</dbReference>
<feature type="compositionally biased region" description="Acidic residues" evidence="1">
    <location>
        <begin position="1"/>
        <end position="15"/>
    </location>
</feature>
<feature type="compositionally biased region" description="Basic and acidic residues" evidence="1">
    <location>
        <begin position="187"/>
        <end position="200"/>
    </location>
</feature>
<feature type="compositionally biased region" description="Acidic residues" evidence="1">
    <location>
        <begin position="23"/>
        <end position="37"/>
    </location>
</feature>
<comment type="caution">
    <text evidence="2">The sequence shown here is derived from an EMBL/GenBank/DDBJ whole genome shotgun (WGS) entry which is preliminary data.</text>
</comment>
<dbReference type="AlphaFoldDB" id="A0A8J1UQR2"/>
<feature type="compositionally biased region" description="Low complexity" evidence="1">
    <location>
        <begin position="130"/>
        <end position="144"/>
    </location>
</feature>
<dbReference type="GO" id="GO:0000812">
    <property type="term" value="C:Swr1 complex"/>
    <property type="evidence" value="ECO:0007669"/>
    <property type="project" value="TreeGrafter"/>
</dbReference>
<dbReference type="EMBL" id="CAIIXF020000003">
    <property type="protein sequence ID" value="CAH1780332.1"/>
    <property type="molecule type" value="Genomic_DNA"/>
</dbReference>
<dbReference type="OrthoDB" id="445677at2759"/>
<dbReference type="PANTHER" id="PTHR48407:SF1">
    <property type="entry name" value="CRANIOFACIAL DEVELOPMENT PROTEIN 1"/>
    <property type="match status" value="1"/>
</dbReference>
<feature type="compositionally biased region" description="Polar residues" evidence="1">
    <location>
        <begin position="201"/>
        <end position="211"/>
    </location>
</feature>
<feature type="region of interest" description="Disordered" evidence="1">
    <location>
        <begin position="1"/>
        <end position="161"/>
    </location>
</feature>
<feature type="compositionally biased region" description="Basic and acidic residues" evidence="1">
    <location>
        <begin position="83"/>
        <end position="118"/>
    </location>
</feature>
<feature type="region of interest" description="Disordered" evidence="1">
    <location>
        <begin position="187"/>
        <end position="231"/>
    </location>
</feature>
<accession>A0A8J1UQR2</accession>